<protein>
    <submittedName>
        <fullName evidence="2">Uncharacterized protein</fullName>
    </submittedName>
</protein>
<sequence>MPHAERFLELSPQQANSHAHKRQEIAFPPAAIPNSVFSLSAANIGLAVVRWSRHTQRLAAVEDGMRPRDILRWLLPP</sequence>
<name>A0A8H3AIL1_9AGAM</name>
<evidence type="ECO:0000256" key="1">
    <source>
        <dbReference type="SAM" id="MobiDB-lite"/>
    </source>
</evidence>
<evidence type="ECO:0000313" key="3">
    <source>
        <dbReference type="Proteomes" id="UP000663853"/>
    </source>
</evidence>
<comment type="caution">
    <text evidence="2">The sequence shown here is derived from an EMBL/GenBank/DDBJ whole genome shotgun (WGS) entry which is preliminary data.</text>
</comment>
<feature type="region of interest" description="Disordered" evidence="1">
    <location>
        <begin position="1"/>
        <end position="21"/>
    </location>
</feature>
<proteinExistence type="predicted"/>
<accession>A0A8H3AIL1</accession>
<gene>
    <name evidence="2" type="ORF">RDB_LOCUS15218</name>
</gene>
<dbReference type="EMBL" id="CAJMXA010000259">
    <property type="protein sequence ID" value="CAE6423237.1"/>
    <property type="molecule type" value="Genomic_DNA"/>
</dbReference>
<dbReference type="Proteomes" id="UP000663853">
    <property type="component" value="Unassembled WGS sequence"/>
</dbReference>
<dbReference type="AlphaFoldDB" id="A0A8H3AIL1"/>
<organism evidence="2 3">
    <name type="scientific">Rhizoctonia solani</name>
    <dbReference type="NCBI Taxonomy" id="456999"/>
    <lineage>
        <taxon>Eukaryota</taxon>
        <taxon>Fungi</taxon>
        <taxon>Dikarya</taxon>
        <taxon>Basidiomycota</taxon>
        <taxon>Agaricomycotina</taxon>
        <taxon>Agaricomycetes</taxon>
        <taxon>Cantharellales</taxon>
        <taxon>Ceratobasidiaceae</taxon>
        <taxon>Rhizoctonia</taxon>
    </lineage>
</organism>
<evidence type="ECO:0000313" key="2">
    <source>
        <dbReference type="EMBL" id="CAE6423237.1"/>
    </source>
</evidence>
<reference evidence="2" key="1">
    <citation type="submission" date="2021-01" db="EMBL/GenBank/DDBJ databases">
        <authorList>
            <person name="Kaushik A."/>
        </authorList>
    </citation>
    <scope>NUCLEOTIDE SEQUENCE</scope>
    <source>
        <strain evidence="2">AG6-10EEA</strain>
    </source>
</reference>